<evidence type="ECO:0000256" key="3">
    <source>
        <dbReference type="ARBA" id="ARBA00020392"/>
    </source>
</evidence>
<evidence type="ECO:0000256" key="11">
    <source>
        <dbReference type="SAM" id="Coils"/>
    </source>
</evidence>
<keyword evidence="10" id="KW-1006">Bacterial flagellum protein export</keyword>
<keyword evidence="9" id="KW-0472">Membrane</keyword>
<gene>
    <name evidence="12" type="ORF">ERS852540_00402</name>
</gene>
<comment type="subcellular location">
    <subcellularLocation>
        <location evidence="1">Cell membrane</location>
        <topology evidence="1">Peripheral membrane protein</topology>
        <orientation evidence="1">Cytoplasmic side</orientation>
    </subcellularLocation>
</comment>
<dbReference type="GO" id="GO:0071973">
    <property type="term" value="P:bacterial-type flagellum-dependent cell motility"/>
    <property type="evidence" value="ECO:0007669"/>
    <property type="project" value="InterPro"/>
</dbReference>
<evidence type="ECO:0000256" key="9">
    <source>
        <dbReference type="ARBA" id="ARBA00023136"/>
    </source>
</evidence>
<evidence type="ECO:0000256" key="6">
    <source>
        <dbReference type="ARBA" id="ARBA00022500"/>
    </source>
</evidence>
<evidence type="ECO:0000256" key="2">
    <source>
        <dbReference type="ARBA" id="ARBA00010004"/>
    </source>
</evidence>
<evidence type="ECO:0000313" key="12">
    <source>
        <dbReference type="EMBL" id="CUQ82043.1"/>
    </source>
</evidence>
<keyword evidence="7" id="KW-1005">Bacterial flagellum biogenesis</keyword>
<keyword evidence="4" id="KW-0813">Transport</keyword>
<dbReference type="GO" id="GO:0009288">
    <property type="term" value="C:bacterial-type flagellum"/>
    <property type="evidence" value="ECO:0007669"/>
    <property type="project" value="InterPro"/>
</dbReference>
<dbReference type="GO" id="GO:0005886">
    <property type="term" value="C:plasma membrane"/>
    <property type="evidence" value="ECO:0007669"/>
    <property type="project" value="UniProtKB-SubCell"/>
</dbReference>
<dbReference type="Proteomes" id="UP000095662">
    <property type="component" value="Unassembled WGS sequence"/>
</dbReference>
<dbReference type="NCBIfam" id="TIGR02473">
    <property type="entry name" value="flagell_FliJ"/>
    <property type="match status" value="1"/>
</dbReference>
<evidence type="ECO:0000256" key="1">
    <source>
        <dbReference type="ARBA" id="ARBA00004413"/>
    </source>
</evidence>
<keyword evidence="12" id="KW-0969">Cilium</keyword>
<dbReference type="GO" id="GO:0015031">
    <property type="term" value="P:protein transport"/>
    <property type="evidence" value="ECO:0007669"/>
    <property type="project" value="UniProtKB-KW"/>
</dbReference>
<reference evidence="12 13" key="1">
    <citation type="submission" date="2015-09" db="EMBL/GenBank/DDBJ databases">
        <authorList>
            <consortium name="Pathogen Informatics"/>
        </authorList>
    </citation>
    <scope>NUCLEOTIDE SEQUENCE [LARGE SCALE GENOMIC DNA]</scope>
    <source>
        <strain evidence="12 13">2789STDY5834928</strain>
    </source>
</reference>
<dbReference type="EMBL" id="CZBY01000002">
    <property type="protein sequence ID" value="CUQ82043.1"/>
    <property type="molecule type" value="Genomic_DNA"/>
</dbReference>
<dbReference type="InterPro" id="IPR053716">
    <property type="entry name" value="Flag_assembly_chemotaxis_eff"/>
</dbReference>
<sequence length="150" mass="17359">MKKFNFTLQSLKKYNDQVLDSEKSILGRLRAELAEMQSELDAKVAEYEQSIDKLNELVRGGTTAMRLSLHKKYVSSLQQDIYRIKGLMAHKREEIENQLQKVIDATKEVSKLEKLEEKQLEEYRYASQKEQEQIIEEFVTNGSSNGGNTP</sequence>
<name>A0A174Z3N1_9FIRM</name>
<dbReference type="AlphaFoldDB" id="A0A174Z3N1"/>
<evidence type="ECO:0000256" key="8">
    <source>
        <dbReference type="ARBA" id="ARBA00022927"/>
    </source>
</evidence>
<dbReference type="OrthoDB" id="2087173at2"/>
<dbReference type="GO" id="GO:0044781">
    <property type="term" value="P:bacterial-type flagellum organization"/>
    <property type="evidence" value="ECO:0007669"/>
    <property type="project" value="UniProtKB-KW"/>
</dbReference>
<keyword evidence="11" id="KW-0175">Coiled coil</keyword>
<accession>A0A174Z3N1</accession>
<comment type="similarity">
    <text evidence="2">Belongs to the FliJ family.</text>
</comment>
<keyword evidence="6" id="KW-0145">Chemotaxis</keyword>
<evidence type="ECO:0000256" key="4">
    <source>
        <dbReference type="ARBA" id="ARBA00022448"/>
    </source>
</evidence>
<protein>
    <recommendedName>
        <fullName evidence="3">Flagellar FliJ protein</fullName>
    </recommendedName>
</protein>
<organism evidence="12 13">
    <name type="scientific">[Eubacterium] siraeum</name>
    <dbReference type="NCBI Taxonomy" id="39492"/>
    <lineage>
        <taxon>Bacteria</taxon>
        <taxon>Bacillati</taxon>
        <taxon>Bacillota</taxon>
        <taxon>Clostridia</taxon>
        <taxon>Eubacteriales</taxon>
        <taxon>Oscillospiraceae</taxon>
        <taxon>Oscillospiraceae incertae sedis</taxon>
    </lineage>
</organism>
<dbReference type="Gene3D" id="1.10.287.1700">
    <property type="match status" value="1"/>
</dbReference>
<evidence type="ECO:0000256" key="5">
    <source>
        <dbReference type="ARBA" id="ARBA00022475"/>
    </source>
</evidence>
<dbReference type="InterPro" id="IPR012823">
    <property type="entry name" value="Flagell_FliJ"/>
</dbReference>
<dbReference type="STRING" id="39492.ERS852540_00402"/>
<dbReference type="Pfam" id="PF02050">
    <property type="entry name" value="FliJ"/>
    <property type="match status" value="1"/>
</dbReference>
<dbReference type="GO" id="GO:0006935">
    <property type="term" value="P:chemotaxis"/>
    <property type="evidence" value="ECO:0007669"/>
    <property type="project" value="UniProtKB-KW"/>
</dbReference>
<feature type="coiled-coil region" evidence="11">
    <location>
        <begin position="19"/>
        <end position="57"/>
    </location>
</feature>
<keyword evidence="12" id="KW-0966">Cell projection</keyword>
<evidence type="ECO:0000256" key="7">
    <source>
        <dbReference type="ARBA" id="ARBA00022795"/>
    </source>
</evidence>
<keyword evidence="8" id="KW-0653">Protein transport</keyword>
<keyword evidence="5" id="KW-1003">Cell membrane</keyword>
<proteinExistence type="inferred from homology"/>
<keyword evidence="12" id="KW-0282">Flagellum</keyword>
<evidence type="ECO:0000313" key="13">
    <source>
        <dbReference type="Proteomes" id="UP000095662"/>
    </source>
</evidence>
<evidence type="ECO:0000256" key="10">
    <source>
        <dbReference type="ARBA" id="ARBA00023225"/>
    </source>
</evidence>
<feature type="coiled-coil region" evidence="11">
    <location>
        <begin position="88"/>
        <end position="115"/>
    </location>
</feature>